<keyword evidence="3" id="KW-1185">Reference proteome</keyword>
<organism evidence="2 3">
    <name type="scientific">Gramella jeungdoensis</name>
    <dbReference type="NCBI Taxonomy" id="708091"/>
    <lineage>
        <taxon>Bacteria</taxon>
        <taxon>Pseudomonadati</taxon>
        <taxon>Bacteroidota</taxon>
        <taxon>Flavobacteriia</taxon>
        <taxon>Flavobacteriales</taxon>
        <taxon>Flavobacteriaceae</taxon>
        <taxon>Christiangramia</taxon>
    </lineage>
</organism>
<evidence type="ECO:0000259" key="1">
    <source>
        <dbReference type="Pfam" id="PF11412"/>
    </source>
</evidence>
<dbReference type="InterPro" id="IPR036929">
    <property type="entry name" value="DsbDN_sf"/>
</dbReference>
<sequence length="145" mass="16874">MKKTLTLLLLITTISYSQILEPVKWTTEAKKISDTEYDLIINATIEKNYHLYSQNVPDDGPLPTIFIFEKSNNYELIGSTTEEKGHTIYDPVFKLKIKYFDTKTTFKQRIKLNNKNRFKIIGEIEFMTCNDSNCVPGYGDIEFEI</sequence>
<dbReference type="OrthoDB" id="767251at2"/>
<comment type="caution">
    <text evidence="2">The sequence shown here is derived from an EMBL/GenBank/DDBJ whole genome shotgun (WGS) entry which is preliminary data.</text>
</comment>
<accession>A0A4Y8AWH6</accession>
<evidence type="ECO:0000313" key="2">
    <source>
        <dbReference type="EMBL" id="TEW76358.1"/>
    </source>
</evidence>
<protein>
    <submittedName>
        <fullName evidence="2">Cytochrome C biogenesis protein</fullName>
    </submittedName>
</protein>
<evidence type="ECO:0000313" key="3">
    <source>
        <dbReference type="Proteomes" id="UP000298517"/>
    </source>
</evidence>
<dbReference type="Proteomes" id="UP000298517">
    <property type="component" value="Unassembled WGS sequence"/>
</dbReference>
<dbReference type="InterPro" id="IPR028250">
    <property type="entry name" value="DsbDN"/>
</dbReference>
<reference evidence="2 3" key="1">
    <citation type="journal article" date="2011" name="J. Microbiol.">
        <title>Gramella jeungdoensis sp. nov., isolated from a solar saltern in Korea.</title>
        <authorList>
            <person name="Joung Y."/>
            <person name="Kim H."/>
            <person name="Jang T."/>
            <person name="Ahn T.S."/>
            <person name="Joh K."/>
        </authorList>
    </citation>
    <scope>NUCLEOTIDE SEQUENCE [LARGE SCALE GENOMIC DNA]</scope>
    <source>
        <strain evidence="2 3">KCTC 23123</strain>
    </source>
</reference>
<proteinExistence type="predicted"/>
<feature type="domain" description="Thiol:disulfide interchange protein DsbD N-terminal" evidence="1">
    <location>
        <begin position="31"/>
        <end position="140"/>
    </location>
</feature>
<dbReference type="Pfam" id="PF11412">
    <property type="entry name" value="DsbD_N"/>
    <property type="match status" value="1"/>
</dbReference>
<name>A0A4Y8AWH6_9FLAO</name>
<dbReference type="AlphaFoldDB" id="A0A4Y8AWH6"/>
<gene>
    <name evidence="2" type="ORF">E2488_00470</name>
</gene>
<dbReference type="RefSeq" id="WP_134246373.1">
    <property type="nucleotide sequence ID" value="NZ_SNQI01000001.1"/>
</dbReference>
<dbReference type="EMBL" id="SNQI01000001">
    <property type="protein sequence ID" value="TEW76358.1"/>
    <property type="molecule type" value="Genomic_DNA"/>
</dbReference>
<dbReference type="Gene3D" id="2.60.40.1250">
    <property type="entry name" value="Thiol:disulfide interchange protein DsbD, N-terminal domain"/>
    <property type="match status" value="1"/>
</dbReference>